<dbReference type="InterPro" id="IPR044927">
    <property type="entry name" value="Endonuclea_NS_2"/>
</dbReference>
<keyword evidence="3" id="KW-1185">Reference proteome</keyword>
<dbReference type="EMBL" id="FNQC01000008">
    <property type="protein sequence ID" value="SDZ24782.1"/>
    <property type="molecule type" value="Genomic_DNA"/>
</dbReference>
<sequence length="339" mass="38154">MKTILTIVVVIFLASCKNTAREMGGEGLKKSVKLIENIVSPTQSNFLKNSLGDDVFQKLLKENDDEVLKRLAKNIENNPALNDVIINNTLAVKVLELMGNSPVRNNHLIVKYFSDLMAELGEVALKEKYFFTEAGERILLKSKKNGSVLAEISETAIIAKPGKGGLELNEFLAEKYMIPHIPYKIRGHKYVTNEIGQYKEVSGTFVPPIFEPTPLRNNVQQGLSKKYKDAVAHTENGQISRVKAGYPDYKDDGGHFIGNRLGGGSEMYNYIPMSKKLNRPGGGWFEMERVWLDAIKKGNKVNYKIEPVYNSNSKRPDFINVTYEIDGKRTTELFNNNIF</sequence>
<accession>A0A1H3RG23</accession>
<gene>
    <name evidence="2" type="ORF">SAMN05444412_108104</name>
</gene>
<dbReference type="Proteomes" id="UP000199663">
    <property type="component" value="Unassembled WGS sequence"/>
</dbReference>
<reference evidence="2 3" key="1">
    <citation type="submission" date="2016-10" db="EMBL/GenBank/DDBJ databases">
        <authorList>
            <person name="Varghese N."/>
            <person name="Submissions S."/>
        </authorList>
    </citation>
    <scope>NUCLEOTIDE SEQUENCE [LARGE SCALE GENOMIC DNA]</scope>
    <source>
        <strain evidence="2 3">DSM 17997</strain>
    </source>
</reference>
<feature type="domain" description="Type VII secretion system protein EssD-like" evidence="1">
    <location>
        <begin position="232"/>
        <end position="327"/>
    </location>
</feature>
<comment type="caution">
    <text evidence="2">The sequence shown here is derived from an EMBL/GenBank/DDBJ whole genome shotgun (WGS) entry which is preliminary data.</text>
</comment>
<dbReference type="GO" id="GO:0004519">
    <property type="term" value="F:endonuclease activity"/>
    <property type="evidence" value="ECO:0007669"/>
    <property type="project" value="UniProtKB-KW"/>
</dbReference>
<name>A0A1H3RG23_9BACT</name>
<dbReference type="InterPro" id="IPR044929">
    <property type="entry name" value="DNA/RNA_non-sp_Endonuclease_sf"/>
</dbReference>
<evidence type="ECO:0000313" key="2">
    <source>
        <dbReference type="EMBL" id="SDZ24782.1"/>
    </source>
</evidence>
<organism evidence="2 3">
    <name type="scientific">Rhodonellum ikkaensis</name>
    <dbReference type="NCBI Taxonomy" id="336829"/>
    <lineage>
        <taxon>Bacteria</taxon>
        <taxon>Pseudomonadati</taxon>
        <taxon>Bacteroidota</taxon>
        <taxon>Cytophagia</taxon>
        <taxon>Cytophagales</taxon>
        <taxon>Cytophagaceae</taxon>
        <taxon>Rhodonellum</taxon>
    </lineage>
</organism>
<protein>
    <submittedName>
        <fullName evidence="2">DNA/RNA non-specific endonuclease</fullName>
    </submittedName>
</protein>
<proteinExistence type="predicted"/>
<keyword evidence="2" id="KW-0540">Nuclease</keyword>
<keyword evidence="2" id="KW-0255">Endonuclease</keyword>
<evidence type="ECO:0000313" key="3">
    <source>
        <dbReference type="Proteomes" id="UP000199663"/>
    </source>
</evidence>
<keyword evidence="2" id="KW-0378">Hydrolase</keyword>
<dbReference type="RefSeq" id="WP_019598179.1">
    <property type="nucleotide sequence ID" value="NZ_FNQC01000008.1"/>
</dbReference>
<evidence type="ECO:0000259" key="1">
    <source>
        <dbReference type="Pfam" id="PF13930"/>
    </source>
</evidence>
<dbReference type="Gene3D" id="3.40.570.10">
    <property type="entry name" value="Extracellular Endonuclease, subunit A"/>
    <property type="match status" value="1"/>
</dbReference>
<dbReference type="Pfam" id="PF13930">
    <property type="entry name" value="Endonuclea_NS_2"/>
    <property type="match status" value="1"/>
</dbReference>
<dbReference type="PROSITE" id="PS51257">
    <property type="entry name" value="PROKAR_LIPOPROTEIN"/>
    <property type="match status" value="1"/>
</dbReference>